<evidence type="ECO:0000313" key="3">
    <source>
        <dbReference type="Proteomes" id="UP000015106"/>
    </source>
</evidence>
<evidence type="ECO:0000313" key="2">
    <source>
        <dbReference type="EnsemblPlants" id="TuG1812G0500001257.01.T03.cds461094"/>
    </source>
</evidence>
<dbReference type="EnsemblPlants" id="TuG1812G0500001257.01.T03">
    <property type="protein sequence ID" value="TuG1812G0500001257.01.T03.cds461094"/>
    <property type="gene ID" value="TuG1812G0500001257.01"/>
</dbReference>
<dbReference type="EnsemblPlants" id="TuG1812G0500001257.01.T02">
    <property type="protein sequence ID" value="TuG1812G0500001257.01.T02.cds461091"/>
    <property type="gene ID" value="TuG1812G0500001257.01"/>
</dbReference>
<accession>A0A8R7UEX7</accession>
<reference evidence="2" key="2">
    <citation type="submission" date="2018-03" db="EMBL/GenBank/DDBJ databases">
        <title>The Triticum urartu genome reveals the dynamic nature of wheat genome evolution.</title>
        <authorList>
            <person name="Ling H."/>
            <person name="Ma B."/>
            <person name="Shi X."/>
            <person name="Liu H."/>
            <person name="Dong L."/>
            <person name="Sun H."/>
            <person name="Cao Y."/>
            <person name="Gao Q."/>
            <person name="Zheng S."/>
            <person name="Li Y."/>
            <person name="Yu Y."/>
            <person name="Du H."/>
            <person name="Qi M."/>
            <person name="Li Y."/>
            <person name="Yu H."/>
            <person name="Cui Y."/>
            <person name="Wang N."/>
            <person name="Chen C."/>
            <person name="Wu H."/>
            <person name="Zhao Y."/>
            <person name="Zhang J."/>
            <person name="Li Y."/>
            <person name="Zhou W."/>
            <person name="Zhang B."/>
            <person name="Hu W."/>
            <person name="Eijk M."/>
            <person name="Tang J."/>
            <person name="Witsenboer H."/>
            <person name="Zhao S."/>
            <person name="Li Z."/>
            <person name="Zhang A."/>
            <person name="Wang D."/>
            <person name="Liang C."/>
        </authorList>
    </citation>
    <scope>NUCLEOTIDE SEQUENCE [LARGE SCALE GENOMIC DNA]</scope>
    <source>
        <strain evidence="2">cv. G1812</strain>
    </source>
</reference>
<name>A0A8R7UEX7_TRIUA</name>
<keyword evidence="3" id="KW-1185">Reference proteome</keyword>
<organism evidence="2 3">
    <name type="scientific">Triticum urartu</name>
    <name type="common">Red wild einkorn</name>
    <name type="synonym">Crithodium urartu</name>
    <dbReference type="NCBI Taxonomy" id="4572"/>
    <lineage>
        <taxon>Eukaryota</taxon>
        <taxon>Viridiplantae</taxon>
        <taxon>Streptophyta</taxon>
        <taxon>Embryophyta</taxon>
        <taxon>Tracheophyta</taxon>
        <taxon>Spermatophyta</taxon>
        <taxon>Magnoliopsida</taxon>
        <taxon>Liliopsida</taxon>
        <taxon>Poales</taxon>
        <taxon>Poaceae</taxon>
        <taxon>BOP clade</taxon>
        <taxon>Pooideae</taxon>
        <taxon>Triticodae</taxon>
        <taxon>Triticeae</taxon>
        <taxon>Triticinae</taxon>
        <taxon>Triticum</taxon>
    </lineage>
</organism>
<sequence length="98" mass="10925">MMALQVAGGMVYAHKVRDPSIKFWLYVHGLIGTNLAILGFLYAKLFHPDKNPTKLNVVWKFQVLHSPLLYCVVCSTPVPSDSGVPSDKMCYICRVDAV</sequence>
<reference evidence="3" key="1">
    <citation type="journal article" date="2013" name="Nature">
        <title>Draft genome of the wheat A-genome progenitor Triticum urartu.</title>
        <authorList>
            <person name="Ling H.Q."/>
            <person name="Zhao S."/>
            <person name="Liu D."/>
            <person name="Wang J."/>
            <person name="Sun H."/>
            <person name="Zhang C."/>
            <person name="Fan H."/>
            <person name="Li D."/>
            <person name="Dong L."/>
            <person name="Tao Y."/>
            <person name="Gao C."/>
            <person name="Wu H."/>
            <person name="Li Y."/>
            <person name="Cui Y."/>
            <person name="Guo X."/>
            <person name="Zheng S."/>
            <person name="Wang B."/>
            <person name="Yu K."/>
            <person name="Liang Q."/>
            <person name="Yang W."/>
            <person name="Lou X."/>
            <person name="Chen J."/>
            <person name="Feng M."/>
            <person name="Jian J."/>
            <person name="Zhang X."/>
            <person name="Luo G."/>
            <person name="Jiang Y."/>
            <person name="Liu J."/>
            <person name="Wang Z."/>
            <person name="Sha Y."/>
            <person name="Zhang B."/>
            <person name="Wu H."/>
            <person name="Tang D."/>
            <person name="Shen Q."/>
            <person name="Xue P."/>
            <person name="Zou S."/>
            <person name="Wang X."/>
            <person name="Liu X."/>
            <person name="Wang F."/>
            <person name="Yang Y."/>
            <person name="An X."/>
            <person name="Dong Z."/>
            <person name="Zhang K."/>
            <person name="Zhang X."/>
            <person name="Luo M.C."/>
            <person name="Dvorak J."/>
            <person name="Tong Y."/>
            <person name="Wang J."/>
            <person name="Yang H."/>
            <person name="Li Z."/>
            <person name="Wang D."/>
            <person name="Zhang A."/>
            <person name="Wang J."/>
        </authorList>
    </citation>
    <scope>NUCLEOTIDE SEQUENCE</scope>
    <source>
        <strain evidence="3">cv. G1812</strain>
    </source>
</reference>
<protein>
    <submittedName>
        <fullName evidence="2">Uncharacterized protein</fullName>
    </submittedName>
</protein>
<reference evidence="2" key="3">
    <citation type="submission" date="2022-06" db="UniProtKB">
        <authorList>
            <consortium name="EnsemblPlants"/>
        </authorList>
    </citation>
    <scope>IDENTIFICATION</scope>
</reference>
<keyword evidence="1" id="KW-1133">Transmembrane helix</keyword>
<dbReference type="Gramene" id="TuG1812G0500001257.01.T03">
    <property type="protein sequence ID" value="TuG1812G0500001257.01.T03.cds461094"/>
    <property type="gene ID" value="TuG1812G0500001257.01"/>
</dbReference>
<dbReference type="Gramene" id="TuG1812G0500001257.01.T02">
    <property type="protein sequence ID" value="TuG1812G0500001257.01.T02.cds461091"/>
    <property type="gene ID" value="TuG1812G0500001257.01"/>
</dbReference>
<dbReference type="Proteomes" id="UP000015106">
    <property type="component" value="Chromosome 5"/>
</dbReference>
<keyword evidence="1" id="KW-0812">Transmembrane</keyword>
<feature type="transmembrane region" description="Helical" evidence="1">
    <location>
        <begin position="23"/>
        <end position="43"/>
    </location>
</feature>
<evidence type="ECO:0000256" key="1">
    <source>
        <dbReference type="SAM" id="Phobius"/>
    </source>
</evidence>
<proteinExistence type="predicted"/>
<dbReference type="AlphaFoldDB" id="A0A8R7UEX7"/>
<keyword evidence="1" id="KW-0472">Membrane</keyword>